<dbReference type="EMBL" id="LYDR01000152">
    <property type="protein sequence ID" value="ODA28400.1"/>
    <property type="molecule type" value="Genomic_DNA"/>
</dbReference>
<reference evidence="1 2" key="1">
    <citation type="submission" date="2016-05" db="EMBL/GenBank/DDBJ databases">
        <title>Genomic and physiological characterization of Planctopirus sp. isolated from fresh water lake.</title>
        <authorList>
            <person name="Subhash Y."/>
            <person name="Ramana C."/>
        </authorList>
    </citation>
    <scope>NUCLEOTIDE SEQUENCE [LARGE SCALE GENOMIC DNA]</scope>
    <source>
        <strain evidence="1 2">JC280</strain>
    </source>
</reference>
<organism evidence="1 2">
    <name type="scientific">Planctopirus hydrillae</name>
    <dbReference type="NCBI Taxonomy" id="1841610"/>
    <lineage>
        <taxon>Bacteria</taxon>
        <taxon>Pseudomonadati</taxon>
        <taxon>Planctomycetota</taxon>
        <taxon>Planctomycetia</taxon>
        <taxon>Planctomycetales</taxon>
        <taxon>Planctomycetaceae</taxon>
        <taxon>Planctopirus</taxon>
    </lineage>
</organism>
<dbReference type="Proteomes" id="UP000094828">
    <property type="component" value="Unassembled WGS sequence"/>
</dbReference>
<accession>A0A1C3E594</accession>
<evidence type="ECO:0000313" key="1">
    <source>
        <dbReference type="EMBL" id="ODA28400.1"/>
    </source>
</evidence>
<gene>
    <name evidence="1" type="ORF">A6X21_11725</name>
</gene>
<protein>
    <submittedName>
        <fullName evidence="1">Uncharacterized protein</fullName>
    </submittedName>
</protein>
<comment type="caution">
    <text evidence="1">The sequence shown here is derived from an EMBL/GenBank/DDBJ whole genome shotgun (WGS) entry which is preliminary data.</text>
</comment>
<proteinExistence type="predicted"/>
<dbReference type="STRING" id="1841610.A6X21_11725"/>
<dbReference type="AlphaFoldDB" id="A0A1C3E594"/>
<evidence type="ECO:0000313" key="2">
    <source>
        <dbReference type="Proteomes" id="UP000094828"/>
    </source>
</evidence>
<sequence length="113" mass="12322">MWIGHGRSVSLVDRNIGTRSFLAQSASSARSALAASVYPKLDPFWPEVVTTNPESLPFTGSVTSVKHVRFCILLSTTGDAWFKPCFLHQKAFRDVIDFESAGVSQCSTGKIVT</sequence>
<keyword evidence="2" id="KW-1185">Reference proteome</keyword>
<name>A0A1C3E594_9PLAN</name>